<evidence type="ECO:0000313" key="6">
    <source>
        <dbReference type="EMBL" id="EPE08416.1"/>
    </source>
</evidence>
<dbReference type="Pfam" id="PF01425">
    <property type="entry name" value="Amidase"/>
    <property type="match status" value="1"/>
</dbReference>
<feature type="active site" description="Acyl-ester intermediate" evidence="3">
    <location>
        <position position="243"/>
    </location>
</feature>
<feature type="domain" description="Amidase" evidence="5">
    <location>
        <begin position="91"/>
        <end position="543"/>
    </location>
</feature>
<dbReference type="STRING" id="1262450.S3C8Z6"/>
<evidence type="ECO:0000256" key="1">
    <source>
        <dbReference type="ARBA" id="ARBA00009199"/>
    </source>
</evidence>
<feature type="active site" description="Charge relay system" evidence="3">
    <location>
        <position position="219"/>
    </location>
</feature>
<dbReference type="Gene3D" id="3.90.1300.10">
    <property type="entry name" value="Amidase signature (AS) domain"/>
    <property type="match status" value="1"/>
</dbReference>
<feature type="binding site" evidence="4">
    <location>
        <position position="194"/>
    </location>
    <ligand>
        <name>substrate</name>
    </ligand>
</feature>
<keyword evidence="2" id="KW-0378">Hydrolase</keyword>
<protein>
    <submittedName>
        <fullName evidence="6">General amidase</fullName>
    </submittedName>
</protein>
<name>S3C8Z6_OPHP1</name>
<dbReference type="OrthoDB" id="6428749at2759"/>
<accession>S3C8Z6</accession>
<dbReference type="PANTHER" id="PTHR46072">
    <property type="entry name" value="AMIDASE-RELATED-RELATED"/>
    <property type="match status" value="1"/>
</dbReference>
<evidence type="ECO:0000259" key="5">
    <source>
        <dbReference type="Pfam" id="PF01425"/>
    </source>
</evidence>
<comment type="similarity">
    <text evidence="1">Belongs to the amidase family.</text>
</comment>
<keyword evidence="7" id="KW-1185">Reference proteome</keyword>
<dbReference type="PANTHER" id="PTHR46072:SF4">
    <property type="entry name" value="AMIDASE C550.07-RELATED"/>
    <property type="match status" value="1"/>
</dbReference>
<feature type="active site" description="Charge relay system" evidence="3">
    <location>
        <position position="146"/>
    </location>
</feature>
<sequence length="558" mass="60488">MSLPLIKSKPLPTGSPKYQALVASINKEFADSVPPSLYIPQSFVDNPPLDVTGIPRACGLLTDAELDITENYDAVALVEAMRTRKLTAEAVATAFAKRAIIAHQVSGCLVEWFMDEAVARAKELDAHLAATGEVVGPLHGLPFSIKEHMPINGHYSLTGFLATRTKDTKDAMVVGILRRLGAVFYCKTAQPQSIMHLESVNPQGRVLNPFNIGLTSGGSTGGEGALIALKGSVLGLGTDIGGSIRCPAGFCGIYGFKPTTLTTPQIGLSNGGSLAEINIRVSAGPMATSLRSLDFFMKTVLAEKPHLIDPQLTPVPWTGLATKLSAPLKIGFMMNDGHIQPQPPITRTLKWAREKLAAAGADKFIIKEFAPFRTAEAMNRIRQEYYPDAAAGIKGLMAACEEPIFPLTQWIIKDAEALGPRSLPEMHAVRMARMLFQSEFAQHWTEQDVDVVVCPVFVGPACEHDTAFYWNYTAFFNYVDYPGAVFPTPQVALAKGAEDYGADVQTPLSPEDEHVRKLWAEGNFEGAPIDLQVVARRSYDNELFGALSAMQDILMKSL</sequence>
<dbReference type="EMBL" id="KE148149">
    <property type="protein sequence ID" value="EPE08416.1"/>
    <property type="molecule type" value="Genomic_DNA"/>
</dbReference>
<dbReference type="VEuPathDB" id="FungiDB:F503_01199"/>
<dbReference type="HOGENOM" id="CLU_009600_9_2_1"/>
<reference evidence="6 7" key="1">
    <citation type="journal article" date="2013" name="BMC Genomics">
        <title>The genome and transcriptome of the pine saprophyte Ophiostoma piceae, and a comparison with the bark beetle-associated pine pathogen Grosmannia clavigera.</title>
        <authorList>
            <person name="Haridas S."/>
            <person name="Wang Y."/>
            <person name="Lim L."/>
            <person name="Massoumi Alamouti S."/>
            <person name="Jackman S."/>
            <person name="Docking R."/>
            <person name="Robertson G."/>
            <person name="Birol I."/>
            <person name="Bohlmann J."/>
            <person name="Breuil C."/>
        </authorList>
    </citation>
    <scope>NUCLEOTIDE SEQUENCE [LARGE SCALE GENOMIC DNA]</scope>
    <source>
        <strain evidence="6 7">UAMH 11346</strain>
    </source>
</reference>
<dbReference type="InterPro" id="IPR036928">
    <property type="entry name" value="AS_sf"/>
</dbReference>
<dbReference type="SUPFAM" id="SSF75304">
    <property type="entry name" value="Amidase signature (AS) enzymes"/>
    <property type="match status" value="1"/>
</dbReference>
<dbReference type="Proteomes" id="UP000016923">
    <property type="component" value="Unassembled WGS sequence"/>
</dbReference>
<feature type="binding site" evidence="4">
    <location>
        <begin position="240"/>
        <end position="243"/>
    </location>
    <ligand>
        <name>substrate</name>
    </ligand>
</feature>
<dbReference type="PIRSF" id="PIRSF001221">
    <property type="entry name" value="Amidase_fungi"/>
    <property type="match status" value="1"/>
</dbReference>
<dbReference type="AlphaFoldDB" id="S3C8Z6"/>
<feature type="binding site" evidence="4">
    <location>
        <position position="219"/>
    </location>
    <ligand>
        <name>substrate</name>
    </ligand>
</feature>
<evidence type="ECO:0000256" key="2">
    <source>
        <dbReference type="ARBA" id="ARBA00022801"/>
    </source>
</evidence>
<evidence type="ECO:0000256" key="3">
    <source>
        <dbReference type="PIRSR" id="PIRSR001221-1"/>
    </source>
</evidence>
<dbReference type="InterPro" id="IPR023631">
    <property type="entry name" value="Amidase_dom"/>
</dbReference>
<gene>
    <name evidence="6" type="ORF">F503_01199</name>
</gene>
<evidence type="ECO:0000256" key="4">
    <source>
        <dbReference type="PIRSR" id="PIRSR001221-2"/>
    </source>
</evidence>
<dbReference type="GO" id="GO:0016787">
    <property type="term" value="F:hydrolase activity"/>
    <property type="evidence" value="ECO:0007669"/>
    <property type="project" value="UniProtKB-KW"/>
</dbReference>
<dbReference type="eggNOG" id="KOG1212">
    <property type="taxonomic scope" value="Eukaryota"/>
</dbReference>
<proteinExistence type="inferred from homology"/>
<evidence type="ECO:0000313" key="7">
    <source>
        <dbReference type="Proteomes" id="UP000016923"/>
    </source>
</evidence>
<dbReference type="OMA" id="RRAYWPD"/>
<organism evidence="6 7">
    <name type="scientific">Ophiostoma piceae (strain UAMH 11346)</name>
    <name type="common">Sap stain fungus</name>
    <dbReference type="NCBI Taxonomy" id="1262450"/>
    <lineage>
        <taxon>Eukaryota</taxon>
        <taxon>Fungi</taxon>
        <taxon>Dikarya</taxon>
        <taxon>Ascomycota</taxon>
        <taxon>Pezizomycotina</taxon>
        <taxon>Sordariomycetes</taxon>
        <taxon>Sordariomycetidae</taxon>
        <taxon>Ophiostomatales</taxon>
        <taxon>Ophiostomataceae</taxon>
        <taxon>Ophiostoma</taxon>
    </lineage>
</organism>